<dbReference type="InterPro" id="IPR036397">
    <property type="entry name" value="RNaseH_sf"/>
</dbReference>
<dbReference type="AlphaFoldDB" id="A0A8K0DHG8"/>
<comment type="caution">
    <text evidence="3">The sequence shown here is derived from an EMBL/GenBank/DDBJ whole genome shotgun (WGS) entry which is preliminary data.</text>
</comment>
<feature type="compositionally biased region" description="Basic residues" evidence="1">
    <location>
        <begin position="97"/>
        <end position="118"/>
    </location>
</feature>
<dbReference type="InterPro" id="IPR038717">
    <property type="entry name" value="Tc1-like_DDE_dom"/>
</dbReference>
<dbReference type="Proteomes" id="UP000801492">
    <property type="component" value="Unassembled WGS sequence"/>
</dbReference>
<reference evidence="3" key="1">
    <citation type="submission" date="2019-08" db="EMBL/GenBank/DDBJ databases">
        <title>The genome of the North American firefly Photinus pyralis.</title>
        <authorList>
            <consortium name="Photinus pyralis genome working group"/>
            <person name="Fallon T.R."/>
            <person name="Sander Lower S.E."/>
            <person name="Weng J.-K."/>
        </authorList>
    </citation>
    <scope>NUCLEOTIDE SEQUENCE</scope>
    <source>
        <strain evidence="3">TRF0915ILg1</strain>
        <tissue evidence="3">Whole body</tissue>
    </source>
</reference>
<keyword evidence="4" id="KW-1185">Reference proteome</keyword>
<feature type="domain" description="Tc1-like transposase DDE" evidence="2">
    <location>
        <begin position="324"/>
        <end position="432"/>
    </location>
</feature>
<evidence type="ECO:0000256" key="1">
    <source>
        <dbReference type="SAM" id="MobiDB-lite"/>
    </source>
</evidence>
<proteinExistence type="predicted"/>
<sequence length="448" mass="50200">MKTGPLTTVYPANGCEWHRHGSSVISRGLRPVQPTSSEAAPSPSASAALTRTSCPALTIREPSSQTTMGGSLPATWSTNLTQPESQKDHHPADGKPATKHLRFRRVPPRRPRALRHQPRPGPATPPRAAWIHCFVTIPTAAKTNSAGEPGSSEDQLKYENFPGTLALPPDIRVRSPKSREINPLVEGRPSRVTSISGSWCPVRSCIAYGVNMSEYFLQRSDKGLETRRVGSVLSNNGSIHGGKELESIRAIGAKMLKFVLTEAFLLGRVSEFESMFIEVLQLKERKKQIIIPKVARKPPMRILRFLARLVRNSEKNITAIVSCQLLNIAGTVSWYGGYMAFQSVGRMNFTEYEVLLPSVRKIFSEDDPTDYYFQTDNAPCYTSMRSKQWFKNNKIPCLDWPPQSPDLSSIKHLWTVLKKNVHKHQCKSRVDLKQRIFEEWELIAALTC</sequence>
<dbReference type="Pfam" id="PF13358">
    <property type="entry name" value="DDE_3"/>
    <property type="match status" value="1"/>
</dbReference>
<dbReference type="OrthoDB" id="3556043at2759"/>
<evidence type="ECO:0000259" key="2">
    <source>
        <dbReference type="Pfam" id="PF13358"/>
    </source>
</evidence>
<name>A0A8K0DHG8_IGNLU</name>
<feature type="compositionally biased region" description="Polar residues" evidence="1">
    <location>
        <begin position="49"/>
        <end position="84"/>
    </location>
</feature>
<gene>
    <name evidence="3" type="ORF">ILUMI_01946</name>
</gene>
<dbReference type="GO" id="GO:0003676">
    <property type="term" value="F:nucleic acid binding"/>
    <property type="evidence" value="ECO:0007669"/>
    <property type="project" value="InterPro"/>
</dbReference>
<protein>
    <recommendedName>
        <fullName evidence="2">Tc1-like transposase DDE domain-containing protein</fullName>
    </recommendedName>
</protein>
<dbReference type="Gene3D" id="3.30.420.10">
    <property type="entry name" value="Ribonuclease H-like superfamily/Ribonuclease H"/>
    <property type="match status" value="1"/>
</dbReference>
<organism evidence="3 4">
    <name type="scientific">Ignelater luminosus</name>
    <name type="common">Cucubano</name>
    <name type="synonym">Pyrophorus luminosus</name>
    <dbReference type="NCBI Taxonomy" id="2038154"/>
    <lineage>
        <taxon>Eukaryota</taxon>
        <taxon>Metazoa</taxon>
        <taxon>Ecdysozoa</taxon>
        <taxon>Arthropoda</taxon>
        <taxon>Hexapoda</taxon>
        <taxon>Insecta</taxon>
        <taxon>Pterygota</taxon>
        <taxon>Neoptera</taxon>
        <taxon>Endopterygota</taxon>
        <taxon>Coleoptera</taxon>
        <taxon>Polyphaga</taxon>
        <taxon>Elateriformia</taxon>
        <taxon>Elateroidea</taxon>
        <taxon>Elateridae</taxon>
        <taxon>Agrypninae</taxon>
        <taxon>Pyrophorini</taxon>
        <taxon>Ignelater</taxon>
    </lineage>
</organism>
<evidence type="ECO:0000313" key="3">
    <source>
        <dbReference type="EMBL" id="KAF2904234.1"/>
    </source>
</evidence>
<feature type="compositionally biased region" description="Low complexity" evidence="1">
    <location>
        <begin position="36"/>
        <end position="48"/>
    </location>
</feature>
<evidence type="ECO:0000313" key="4">
    <source>
        <dbReference type="Proteomes" id="UP000801492"/>
    </source>
</evidence>
<feature type="region of interest" description="Disordered" evidence="1">
    <location>
        <begin position="27"/>
        <end position="127"/>
    </location>
</feature>
<feature type="region of interest" description="Disordered" evidence="1">
    <location>
        <begin position="142"/>
        <end position="161"/>
    </location>
</feature>
<accession>A0A8K0DHG8</accession>
<dbReference type="EMBL" id="VTPC01000813">
    <property type="protein sequence ID" value="KAF2904234.1"/>
    <property type="molecule type" value="Genomic_DNA"/>
</dbReference>